<evidence type="ECO:0000313" key="2">
    <source>
        <dbReference type="Proteomes" id="UP000827892"/>
    </source>
</evidence>
<evidence type="ECO:0000313" key="1">
    <source>
        <dbReference type="EMBL" id="ULT92008.1"/>
    </source>
</evidence>
<protein>
    <submittedName>
        <fullName evidence="1">Uncharacterized protein</fullName>
    </submittedName>
</protein>
<accession>A0AAE9D2M4</accession>
<organism evidence="1 2">
    <name type="scientific">Caenorhabditis briggsae</name>
    <dbReference type="NCBI Taxonomy" id="6238"/>
    <lineage>
        <taxon>Eukaryota</taxon>
        <taxon>Metazoa</taxon>
        <taxon>Ecdysozoa</taxon>
        <taxon>Nematoda</taxon>
        <taxon>Chromadorea</taxon>
        <taxon>Rhabditida</taxon>
        <taxon>Rhabditina</taxon>
        <taxon>Rhabditomorpha</taxon>
        <taxon>Rhabditoidea</taxon>
        <taxon>Rhabditidae</taxon>
        <taxon>Peloderinae</taxon>
        <taxon>Caenorhabditis</taxon>
    </lineage>
</organism>
<dbReference type="Pfam" id="PF13896">
    <property type="entry name" value="Glyco_transf_49"/>
    <property type="match status" value="2"/>
</dbReference>
<name>A0AAE9D2M4_CAEBR</name>
<reference evidence="1 2" key="1">
    <citation type="submission" date="2022-02" db="EMBL/GenBank/DDBJ databases">
        <title>Chromosome-level reference genomes for two strains of Caenorhabditis briggsae: an improved platform for comparative genomics.</title>
        <authorList>
            <person name="Stevens L."/>
            <person name="Andersen E.C."/>
        </authorList>
    </citation>
    <scope>NUCLEOTIDE SEQUENCE [LARGE SCALE GENOMIC DNA]</scope>
    <source>
        <strain evidence="1">QX1410_ONT</strain>
        <tissue evidence="1">Whole-organism</tissue>
    </source>
</reference>
<gene>
    <name evidence="1" type="ORF">L3Y34_009597</name>
</gene>
<dbReference type="Proteomes" id="UP000827892">
    <property type="component" value="Chromosome V"/>
</dbReference>
<dbReference type="AlphaFoldDB" id="A0AAE9D2M4"/>
<proteinExistence type="predicted"/>
<dbReference type="PANTHER" id="PTHR47411">
    <property type="entry name" value="B3GNT1, BETA-1,3-N-ACETYLGUCOSAMINYLTRANSFERASE 1, HOMOLOG"/>
    <property type="match status" value="1"/>
</dbReference>
<sequence length="630" mass="72825">MTVHFAFLHKSSDSSDANCPIITISNSENTCQNFFASRESSFCELQFSNELQYTNELYYTSPLKYVNKLQYAKFELKYINELQYTSKLQYTKNALRTAIVGPFQNFPHNLMRNIARKGSKSGLHILMDGDMIPSQNFAIKIKEIANRIIDGKHKKVLAIRRFETESGMDILTDNKKLLDSKILQRTFEFHHRYFTAGYSIEGLDEWFKKCEETDMVTASLVPYPSTSCVGTATHSTYPATILKGFNHSSRSCSDDFNPENSTSSLFQIFREYTVIPTNLYDEQYCIGLNFVEAKDSFRESDGLEPITLSTHATSDMLKTLEKMPNLWDGPISVGIFLDIQTSNALEYLENLYKCVPEFGRKMSIHFAYRISAFQTDCPTVFIPKSKISCDYFLKNQETLRAEISAPFVLYPCSLMRNVARWGAKSDIHFIMDGDMIISEGMALKIKKIANKMIDGKSKNVLLVRRFENANGTVIPRSFEKLEESIRRNQTFEFHHKCFFFGHQIENLPFWLETSSKSPEIISWQIPYSNVDWEPQPILHKNDPYNADYFPSRIKNVQSLIYKLCRANYTFHLLSHVFDVHEGIKTEDTKYSKAVADHQNIYARRTARLRYAEEMSNLYPDTWEKCGVFAL</sequence>
<dbReference type="PANTHER" id="PTHR47411:SF2">
    <property type="entry name" value="B3GNT1, BETA-1,3-N-ACETYLGUCOSAMINYLTRANSFERASE 1, HOMOLOG"/>
    <property type="match status" value="1"/>
</dbReference>
<dbReference type="EMBL" id="CP090895">
    <property type="protein sequence ID" value="ULT92008.1"/>
    <property type="molecule type" value="Genomic_DNA"/>
</dbReference>